<dbReference type="Gene3D" id="2.40.160.50">
    <property type="entry name" value="membrane protein fhac: a member of the omp85/tpsb transporter family"/>
    <property type="match status" value="1"/>
</dbReference>
<dbReference type="PANTHER" id="PTHR12815:SF18">
    <property type="entry name" value="SORTING AND ASSEMBLY MACHINERY COMPONENT 50 HOMOLOG"/>
    <property type="match status" value="1"/>
</dbReference>
<gene>
    <name evidence="4" type="ORF">MNBD_GAMMA11-1425</name>
</gene>
<organism evidence="4">
    <name type="scientific">hydrothermal vent metagenome</name>
    <dbReference type="NCBI Taxonomy" id="652676"/>
    <lineage>
        <taxon>unclassified sequences</taxon>
        <taxon>metagenomes</taxon>
        <taxon>ecological metagenomes</taxon>
    </lineage>
</organism>
<dbReference type="InterPro" id="IPR039910">
    <property type="entry name" value="D15-like"/>
</dbReference>
<accession>A0A3B0XP61</accession>
<dbReference type="Pfam" id="PF07244">
    <property type="entry name" value="POTRA"/>
    <property type="match status" value="1"/>
</dbReference>
<evidence type="ECO:0000313" key="4">
    <source>
        <dbReference type="EMBL" id="VAW57934.1"/>
    </source>
</evidence>
<dbReference type="EMBL" id="UOFG01000007">
    <property type="protein sequence ID" value="VAW57934.1"/>
    <property type="molecule type" value="Genomic_DNA"/>
</dbReference>
<evidence type="ECO:0000259" key="3">
    <source>
        <dbReference type="Pfam" id="PF07244"/>
    </source>
</evidence>
<sequence>MNREIYIKPGDVFNEAKVEKSRQAVMDLGLFKTVSYYVEENYSDPDTESGDSYLEIVFVVKEKYYFYVLPKLKLDDNEIFFGAQLTWDNAWGLNHSIKARYEDRGSTAGVGESKNSLKYLYPNVNGSVYNLEFRLQSSNTVDEADTANLVDRQDETFQVGISRWLNRQGRNRGWFIGGSARYQQRLNDVLSGNFLSENVEATVLGINAGFRDLKEYEYNRGGKFFSYTLDWSDESVGSGSEFVRYQLAYRSYYRLDNSPYKNLNVQTQFGHANNKILGQYAFSLGSRNDLRGYENNRFNGNVMLLVNMEYMFPHPRHPTVRYVYFADIGNAYESSRDVFHQPLNVGAGVGMRWKIRSLVNIDLRADIGYGFTDDDYRFSFGTRHAF</sequence>
<keyword evidence="2" id="KW-0812">Transmembrane</keyword>
<dbReference type="PANTHER" id="PTHR12815">
    <property type="entry name" value="SORTING AND ASSEMBLY MACHINERY SAMM50 PROTEIN FAMILY MEMBER"/>
    <property type="match status" value="1"/>
</dbReference>
<dbReference type="Gene3D" id="3.10.20.310">
    <property type="entry name" value="membrane protein fhac"/>
    <property type="match status" value="1"/>
</dbReference>
<feature type="domain" description="POTRA" evidence="3">
    <location>
        <begin position="2"/>
        <end position="63"/>
    </location>
</feature>
<dbReference type="GO" id="GO:0019867">
    <property type="term" value="C:outer membrane"/>
    <property type="evidence" value="ECO:0007669"/>
    <property type="project" value="InterPro"/>
</dbReference>
<dbReference type="AlphaFoldDB" id="A0A3B0XP61"/>
<keyword evidence="1" id="KW-0472">Membrane</keyword>
<dbReference type="InterPro" id="IPR010827">
    <property type="entry name" value="BamA/TamA_POTRA"/>
</dbReference>
<name>A0A3B0XP61_9ZZZZ</name>
<reference evidence="4" key="1">
    <citation type="submission" date="2018-06" db="EMBL/GenBank/DDBJ databases">
        <authorList>
            <person name="Zhirakovskaya E."/>
        </authorList>
    </citation>
    <scope>NUCLEOTIDE SEQUENCE</scope>
</reference>
<proteinExistence type="predicted"/>
<evidence type="ECO:0000256" key="2">
    <source>
        <dbReference type="ARBA" id="ARBA00022692"/>
    </source>
</evidence>
<evidence type="ECO:0000256" key="1">
    <source>
        <dbReference type="ARBA" id="ARBA00022452"/>
    </source>
</evidence>
<keyword evidence="1" id="KW-1134">Transmembrane beta strand</keyword>
<protein>
    <recommendedName>
        <fullName evidence="3">POTRA domain-containing protein</fullName>
    </recommendedName>
</protein>